<evidence type="ECO:0000256" key="5">
    <source>
        <dbReference type="ARBA" id="ARBA00023274"/>
    </source>
</evidence>
<dbReference type="InterPro" id="IPR036791">
    <property type="entry name" value="Ribosomal_bL9_C_sf"/>
</dbReference>
<dbReference type="Gene3D" id="3.40.5.10">
    <property type="entry name" value="Ribosomal protein L9, N-terminal domain"/>
    <property type="match status" value="1"/>
</dbReference>
<comment type="caution">
    <text evidence="10">The sequence shown here is derived from an EMBL/GenBank/DDBJ whole genome shotgun (WGS) entry which is preliminary data.</text>
</comment>
<evidence type="ECO:0000256" key="7">
    <source>
        <dbReference type="HAMAP-Rule" id="MF_00503"/>
    </source>
</evidence>
<dbReference type="OrthoDB" id="9788336at2"/>
<comment type="function">
    <text evidence="7">Binds to the 23S rRNA.</text>
</comment>
<keyword evidence="2 7" id="KW-0699">rRNA-binding</keyword>
<evidence type="ECO:0000256" key="3">
    <source>
        <dbReference type="ARBA" id="ARBA00022884"/>
    </source>
</evidence>
<dbReference type="GO" id="GO:0003735">
    <property type="term" value="F:structural constituent of ribosome"/>
    <property type="evidence" value="ECO:0007669"/>
    <property type="project" value="InterPro"/>
</dbReference>
<dbReference type="RefSeq" id="WP_131919369.1">
    <property type="nucleotide sequence ID" value="NZ_JAOQNU010000013.1"/>
</dbReference>
<dbReference type="EMBL" id="SLXT01000014">
    <property type="protein sequence ID" value="TCP63856.1"/>
    <property type="molecule type" value="Genomic_DNA"/>
</dbReference>
<dbReference type="GO" id="GO:0006412">
    <property type="term" value="P:translation"/>
    <property type="evidence" value="ECO:0007669"/>
    <property type="project" value="UniProtKB-UniRule"/>
</dbReference>
<dbReference type="InterPro" id="IPR009027">
    <property type="entry name" value="Ribosomal_bL9/RNase_H1_N"/>
</dbReference>
<feature type="domain" description="Ribosomal protein L9" evidence="9">
    <location>
        <begin position="13"/>
        <end position="40"/>
    </location>
</feature>
<dbReference type="SUPFAM" id="SSF55658">
    <property type="entry name" value="L9 N-domain-like"/>
    <property type="match status" value="1"/>
</dbReference>
<evidence type="ECO:0000256" key="1">
    <source>
        <dbReference type="ARBA" id="ARBA00010605"/>
    </source>
</evidence>
<comment type="similarity">
    <text evidence="1 7">Belongs to the bacterial ribosomal protein bL9 family.</text>
</comment>
<organism evidence="10 11">
    <name type="scientific">Heliophilum fasciatum</name>
    <dbReference type="NCBI Taxonomy" id="35700"/>
    <lineage>
        <taxon>Bacteria</taxon>
        <taxon>Bacillati</taxon>
        <taxon>Bacillota</taxon>
        <taxon>Clostridia</taxon>
        <taxon>Eubacteriales</taxon>
        <taxon>Heliobacteriaceae</taxon>
        <taxon>Heliophilum</taxon>
    </lineage>
</organism>
<dbReference type="InterPro" id="IPR036935">
    <property type="entry name" value="Ribosomal_bL9_N_sf"/>
</dbReference>
<dbReference type="PROSITE" id="PS00651">
    <property type="entry name" value="RIBOSOMAL_L9"/>
    <property type="match status" value="1"/>
</dbReference>
<dbReference type="GO" id="GO:0019843">
    <property type="term" value="F:rRNA binding"/>
    <property type="evidence" value="ECO:0007669"/>
    <property type="project" value="UniProtKB-UniRule"/>
</dbReference>
<dbReference type="SUPFAM" id="SSF55653">
    <property type="entry name" value="Ribosomal protein L9 C-domain"/>
    <property type="match status" value="1"/>
</dbReference>
<gene>
    <name evidence="7" type="primary">rplI</name>
    <name evidence="10" type="ORF">EDD73_1143</name>
</gene>
<dbReference type="InterPro" id="IPR020594">
    <property type="entry name" value="Ribosomal_bL9_bac/chp"/>
</dbReference>
<dbReference type="Pfam" id="PF03948">
    <property type="entry name" value="Ribosomal_L9_C"/>
    <property type="match status" value="1"/>
</dbReference>
<keyword evidence="5 7" id="KW-0687">Ribonucleoprotein</keyword>
<keyword evidence="8" id="KW-0175">Coiled coil</keyword>
<keyword evidence="11" id="KW-1185">Reference proteome</keyword>
<dbReference type="GO" id="GO:1990904">
    <property type="term" value="C:ribonucleoprotein complex"/>
    <property type="evidence" value="ECO:0007669"/>
    <property type="project" value="UniProtKB-KW"/>
</dbReference>
<dbReference type="AlphaFoldDB" id="A0A4V2SWV8"/>
<proteinExistence type="inferred from homology"/>
<dbReference type="Gene3D" id="3.10.430.100">
    <property type="entry name" value="Ribosomal protein L9, C-terminal domain"/>
    <property type="match status" value="1"/>
</dbReference>
<evidence type="ECO:0000256" key="6">
    <source>
        <dbReference type="ARBA" id="ARBA00035292"/>
    </source>
</evidence>
<dbReference type="NCBIfam" id="TIGR00158">
    <property type="entry name" value="L9"/>
    <property type="match status" value="1"/>
</dbReference>
<evidence type="ECO:0000256" key="2">
    <source>
        <dbReference type="ARBA" id="ARBA00022730"/>
    </source>
</evidence>
<dbReference type="GO" id="GO:0005840">
    <property type="term" value="C:ribosome"/>
    <property type="evidence" value="ECO:0007669"/>
    <property type="project" value="UniProtKB-KW"/>
</dbReference>
<dbReference type="InterPro" id="IPR000244">
    <property type="entry name" value="Ribosomal_bL9"/>
</dbReference>
<evidence type="ECO:0000313" key="10">
    <source>
        <dbReference type="EMBL" id="TCP63856.1"/>
    </source>
</evidence>
<keyword evidence="4 7" id="KW-0689">Ribosomal protein</keyword>
<evidence type="ECO:0000256" key="4">
    <source>
        <dbReference type="ARBA" id="ARBA00022980"/>
    </source>
</evidence>
<evidence type="ECO:0000259" key="9">
    <source>
        <dbReference type="PROSITE" id="PS00651"/>
    </source>
</evidence>
<accession>A0A4V2SWV8</accession>
<dbReference type="InterPro" id="IPR020069">
    <property type="entry name" value="Ribosomal_bL9_C"/>
</dbReference>
<dbReference type="PANTHER" id="PTHR21368">
    <property type="entry name" value="50S RIBOSOMAL PROTEIN L9"/>
    <property type="match status" value="1"/>
</dbReference>
<evidence type="ECO:0000313" key="11">
    <source>
        <dbReference type="Proteomes" id="UP000294813"/>
    </source>
</evidence>
<keyword evidence="3 7" id="KW-0694">RNA-binding</keyword>
<name>A0A4V2SWV8_9FIRM</name>
<dbReference type="Proteomes" id="UP000294813">
    <property type="component" value="Unassembled WGS sequence"/>
</dbReference>
<sequence length="148" mass="16207">MKVILQADVKGKGKKGDVVNVAEGYANNFLFPRHLAIEANAENMKNLERMKALEEKKKADELAEAKVLGAKLKEIAVRVPAKGGEGGRLFGAVTNKEIAEVVEKQYGLKIDKRKYELKQPIKAAGVYTLTVKIHPAVAVDLKVEVVVE</sequence>
<dbReference type="InterPro" id="IPR020070">
    <property type="entry name" value="Ribosomal_bL9_N"/>
</dbReference>
<evidence type="ECO:0000256" key="8">
    <source>
        <dbReference type="SAM" id="Coils"/>
    </source>
</evidence>
<dbReference type="HAMAP" id="MF_00503">
    <property type="entry name" value="Ribosomal_bL9"/>
    <property type="match status" value="1"/>
</dbReference>
<feature type="coiled-coil region" evidence="8">
    <location>
        <begin position="36"/>
        <end position="64"/>
    </location>
</feature>
<reference evidence="10 11" key="1">
    <citation type="submission" date="2019-03" db="EMBL/GenBank/DDBJ databases">
        <title>Genomic Encyclopedia of Type Strains, Phase IV (KMG-IV): sequencing the most valuable type-strain genomes for metagenomic binning, comparative biology and taxonomic classification.</title>
        <authorList>
            <person name="Goeker M."/>
        </authorList>
    </citation>
    <scope>NUCLEOTIDE SEQUENCE [LARGE SCALE GENOMIC DNA]</scope>
    <source>
        <strain evidence="10 11">DSM 11170</strain>
    </source>
</reference>
<dbReference type="FunFam" id="3.40.5.10:FF:000002">
    <property type="entry name" value="50S ribosomal protein L9"/>
    <property type="match status" value="1"/>
</dbReference>
<protein>
    <recommendedName>
        <fullName evidence="6 7">Large ribosomal subunit protein bL9</fullName>
    </recommendedName>
</protein>
<dbReference type="Pfam" id="PF01281">
    <property type="entry name" value="Ribosomal_L9_N"/>
    <property type="match status" value="1"/>
</dbReference>